<dbReference type="InterPro" id="IPR006958">
    <property type="entry name" value="Mak16"/>
</dbReference>
<dbReference type="KEGG" id="ppp:112294847"/>
<reference evidence="7 8" key="1">
    <citation type="journal article" date="2008" name="Science">
        <title>The Physcomitrella genome reveals evolutionary insights into the conquest of land by plants.</title>
        <authorList>
            <person name="Rensing S."/>
            <person name="Lang D."/>
            <person name="Zimmer A."/>
            <person name="Terry A."/>
            <person name="Salamov A."/>
            <person name="Shapiro H."/>
            <person name="Nishiyama T."/>
            <person name="Perroud P.-F."/>
            <person name="Lindquist E."/>
            <person name="Kamisugi Y."/>
            <person name="Tanahashi T."/>
            <person name="Sakakibara K."/>
            <person name="Fujita T."/>
            <person name="Oishi K."/>
            <person name="Shin-I T."/>
            <person name="Kuroki Y."/>
            <person name="Toyoda A."/>
            <person name="Suzuki Y."/>
            <person name="Hashimoto A."/>
            <person name="Yamaguchi K."/>
            <person name="Sugano A."/>
            <person name="Kohara Y."/>
            <person name="Fujiyama A."/>
            <person name="Anterola A."/>
            <person name="Aoki S."/>
            <person name="Ashton N."/>
            <person name="Barbazuk W.B."/>
            <person name="Barker E."/>
            <person name="Bennetzen J."/>
            <person name="Bezanilla M."/>
            <person name="Blankenship R."/>
            <person name="Cho S.H."/>
            <person name="Dutcher S."/>
            <person name="Estelle M."/>
            <person name="Fawcett J.A."/>
            <person name="Gundlach H."/>
            <person name="Hanada K."/>
            <person name="Heyl A."/>
            <person name="Hicks K.A."/>
            <person name="Hugh J."/>
            <person name="Lohr M."/>
            <person name="Mayer K."/>
            <person name="Melkozernov A."/>
            <person name="Murata T."/>
            <person name="Nelson D."/>
            <person name="Pils B."/>
            <person name="Prigge M."/>
            <person name="Reiss B."/>
            <person name="Renner T."/>
            <person name="Rombauts S."/>
            <person name="Rushton P."/>
            <person name="Sanderfoot A."/>
            <person name="Schween G."/>
            <person name="Shiu S.-H."/>
            <person name="Stueber K."/>
            <person name="Theodoulou F.L."/>
            <person name="Tu H."/>
            <person name="Van de Peer Y."/>
            <person name="Verrier P.J."/>
            <person name="Waters E."/>
            <person name="Wood A."/>
            <person name="Yang L."/>
            <person name="Cove D."/>
            <person name="Cuming A."/>
            <person name="Hasebe M."/>
            <person name="Lucas S."/>
            <person name="Mishler D.B."/>
            <person name="Reski R."/>
            <person name="Grigoriev I."/>
            <person name="Quatrano R.S."/>
            <person name="Boore J.L."/>
        </authorList>
    </citation>
    <scope>NUCLEOTIDE SEQUENCE [LARGE SCALE GENOMIC DNA]</scope>
    <source>
        <strain evidence="7 8">cv. Gransden 2004</strain>
    </source>
</reference>
<keyword evidence="3 4" id="KW-0539">Nucleus</keyword>
<evidence type="ECO:0000256" key="1">
    <source>
        <dbReference type="ARBA" id="ARBA00004123"/>
    </source>
</evidence>
<dbReference type="EnsemblPlants" id="Pp3c2_4220V3.2">
    <property type="protein sequence ID" value="Pp3c2_4220V3.2"/>
    <property type="gene ID" value="Pp3c2_4220"/>
</dbReference>
<evidence type="ECO:0000256" key="4">
    <source>
        <dbReference type="PIRNR" id="PIRNR003352"/>
    </source>
</evidence>
<evidence type="ECO:0000313" key="8">
    <source>
        <dbReference type="Proteomes" id="UP000006727"/>
    </source>
</evidence>
<organism evidence="7 8">
    <name type="scientific">Physcomitrium patens</name>
    <name type="common">Spreading-leaved earth moss</name>
    <name type="synonym">Physcomitrella patens</name>
    <dbReference type="NCBI Taxonomy" id="3218"/>
    <lineage>
        <taxon>Eukaryota</taxon>
        <taxon>Viridiplantae</taxon>
        <taxon>Streptophyta</taxon>
        <taxon>Embryophyta</taxon>
        <taxon>Bryophyta</taxon>
        <taxon>Bryophytina</taxon>
        <taxon>Bryopsida</taxon>
        <taxon>Funariidae</taxon>
        <taxon>Funariales</taxon>
        <taxon>Funariaceae</taxon>
        <taxon>Physcomitrium</taxon>
    </lineage>
</organism>
<evidence type="ECO:0000313" key="7">
    <source>
        <dbReference type="EnsemblPlants" id="Pp3c2_4220V3.2"/>
    </source>
</evidence>
<dbReference type="GO" id="GO:0030687">
    <property type="term" value="C:preribosome, large subunit precursor"/>
    <property type="evidence" value="ECO:0000318"/>
    <property type="project" value="GO_Central"/>
</dbReference>
<protein>
    <recommendedName>
        <fullName evidence="4">Protein MAK16 homolog</fullName>
    </recommendedName>
</protein>
<evidence type="ECO:0000259" key="6">
    <source>
        <dbReference type="Pfam" id="PF01778"/>
    </source>
</evidence>
<dbReference type="PIRSF" id="PIRSF003352">
    <property type="entry name" value="MAK16"/>
    <property type="match status" value="1"/>
</dbReference>
<reference evidence="7" key="3">
    <citation type="submission" date="2020-12" db="UniProtKB">
        <authorList>
            <consortium name="EnsemblPlants"/>
        </authorList>
    </citation>
    <scope>IDENTIFICATION</scope>
</reference>
<comment type="similarity">
    <text evidence="2 4">Belongs to the MAK16 family.</text>
</comment>
<keyword evidence="8" id="KW-1185">Reference proteome</keyword>
<sequence length="312" mass="36618">MQSDEVVWQVINHVHCSFKAKMQTQNFCRNEYNVTGLCNRSSCPLANSRYSTIREIDGTLYLYMKSIERSHSPKDLWERVKLPRNYGKALETIDKHLEHWPKFLVHKNKQRLTKMTQYLIRMRKLALKTKRKLVTMPAKEVKREKRREAKALTAAVLDKSIEKELLQRLQSGTYGDIYNFPVKEYEKVLAMEEMEPAGEESEEEEEQEPEVEYVEGYEMEDEDEDDAIEDFAQGANRMSDSEDDDGEQSHDESDASEDEDMQPSRQSRKAPKSLKVPSKRGQVDPTPASRKKRRPHVEIEYEEEREMQNADF</sequence>
<dbReference type="InterPro" id="IPR029004">
    <property type="entry name" value="Ribosomal_eL28/Mak16"/>
</dbReference>
<dbReference type="RefSeq" id="XP_024401536.1">
    <property type="nucleotide sequence ID" value="XM_024545768.2"/>
</dbReference>
<dbReference type="PANTHER" id="PTHR23405:SF4">
    <property type="entry name" value="PROTEIN MAK16 HOMOLOG"/>
    <property type="match status" value="1"/>
</dbReference>
<dbReference type="Gramene" id="Pp3c2_4220V3.2">
    <property type="protein sequence ID" value="Pp3c2_4220V3.2"/>
    <property type="gene ID" value="Pp3c2_4220"/>
</dbReference>
<evidence type="ECO:0000256" key="3">
    <source>
        <dbReference type="ARBA" id="ARBA00023242"/>
    </source>
</evidence>
<dbReference type="PANTHER" id="PTHR23405">
    <property type="entry name" value="MAINTENANCE OF KILLER 16 MAK16 PROTEIN-RELATED"/>
    <property type="match status" value="1"/>
</dbReference>
<dbReference type="Gene3D" id="3.30.390.110">
    <property type="match status" value="1"/>
</dbReference>
<dbReference type="GO" id="GO:0000460">
    <property type="term" value="P:maturation of 5.8S rRNA"/>
    <property type="evidence" value="ECO:0000318"/>
    <property type="project" value="GO_Central"/>
</dbReference>
<dbReference type="GeneID" id="112294847"/>
<proteinExistence type="inferred from homology"/>
<dbReference type="GO" id="GO:0005730">
    <property type="term" value="C:nucleolus"/>
    <property type="evidence" value="ECO:0000318"/>
    <property type="project" value="GO_Central"/>
</dbReference>
<dbReference type="EMBL" id="ABEU02000002">
    <property type="status" value="NOT_ANNOTATED_CDS"/>
    <property type="molecule type" value="Genomic_DNA"/>
</dbReference>
<reference evidence="7 8" key="2">
    <citation type="journal article" date="2018" name="Plant J.">
        <title>The Physcomitrella patens chromosome-scale assembly reveals moss genome structure and evolution.</title>
        <authorList>
            <person name="Lang D."/>
            <person name="Ullrich K.K."/>
            <person name="Murat F."/>
            <person name="Fuchs J."/>
            <person name="Jenkins J."/>
            <person name="Haas F.B."/>
            <person name="Piednoel M."/>
            <person name="Gundlach H."/>
            <person name="Van Bel M."/>
            <person name="Meyberg R."/>
            <person name="Vives C."/>
            <person name="Morata J."/>
            <person name="Symeonidi A."/>
            <person name="Hiss M."/>
            <person name="Muchero W."/>
            <person name="Kamisugi Y."/>
            <person name="Saleh O."/>
            <person name="Blanc G."/>
            <person name="Decker E.L."/>
            <person name="van Gessel N."/>
            <person name="Grimwood J."/>
            <person name="Hayes R.D."/>
            <person name="Graham S.W."/>
            <person name="Gunter L.E."/>
            <person name="McDaniel S.F."/>
            <person name="Hoernstein S.N.W."/>
            <person name="Larsson A."/>
            <person name="Li F.W."/>
            <person name="Perroud P.F."/>
            <person name="Phillips J."/>
            <person name="Ranjan P."/>
            <person name="Rokshar D.S."/>
            <person name="Rothfels C.J."/>
            <person name="Schneider L."/>
            <person name="Shu S."/>
            <person name="Stevenson D.W."/>
            <person name="Thummler F."/>
            <person name="Tillich M."/>
            <person name="Villarreal Aguilar J.C."/>
            <person name="Widiez T."/>
            <person name="Wong G.K."/>
            <person name="Wymore A."/>
            <person name="Zhang Y."/>
            <person name="Zimmer A.D."/>
            <person name="Quatrano R.S."/>
            <person name="Mayer K.F.X."/>
            <person name="Goodstein D."/>
            <person name="Casacuberta J.M."/>
            <person name="Vandepoele K."/>
            <person name="Reski R."/>
            <person name="Cuming A.C."/>
            <person name="Tuskan G.A."/>
            <person name="Maumus F."/>
            <person name="Salse J."/>
            <person name="Schmutz J."/>
            <person name="Rensing S.A."/>
        </authorList>
    </citation>
    <scope>NUCLEOTIDE SEQUENCE [LARGE SCALE GENOMIC DNA]</scope>
    <source>
        <strain evidence="7 8">cv. Gransden 2004</strain>
    </source>
</reference>
<dbReference type="FunFam" id="3.30.390.110:FF:000001">
    <property type="entry name" value="Protein MAK16 homolog"/>
    <property type="match status" value="1"/>
</dbReference>
<comment type="subcellular location">
    <subcellularLocation>
        <location evidence="1">Nucleus</location>
    </subcellularLocation>
</comment>
<gene>
    <name evidence="7" type="primary">LOC112294847</name>
</gene>
<dbReference type="AlphaFoldDB" id="A0A7I4D519"/>
<feature type="region of interest" description="Disordered" evidence="5">
    <location>
        <begin position="193"/>
        <end position="312"/>
    </location>
</feature>
<dbReference type="Pfam" id="PF04874">
    <property type="entry name" value="Mak16"/>
    <property type="match status" value="1"/>
</dbReference>
<dbReference type="Proteomes" id="UP000006727">
    <property type="component" value="Chromosome 2"/>
</dbReference>
<evidence type="ECO:0000256" key="5">
    <source>
        <dbReference type="SAM" id="MobiDB-lite"/>
    </source>
</evidence>
<feature type="compositionally biased region" description="Acidic residues" evidence="5">
    <location>
        <begin position="193"/>
        <end position="229"/>
    </location>
</feature>
<accession>A0A7I4D519</accession>
<dbReference type="InParanoid" id="A0A7I4D519"/>
<dbReference type="Pfam" id="PF01778">
    <property type="entry name" value="Ribosomal_L28e"/>
    <property type="match status" value="1"/>
</dbReference>
<evidence type="ECO:0000256" key="2">
    <source>
        <dbReference type="ARBA" id="ARBA00005514"/>
    </source>
</evidence>
<dbReference type="GO" id="GO:0000470">
    <property type="term" value="P:maturation of LSU-rRNA"/>
    <property type="evidence" value="ECO:0000318"/>
    <property type="project" value="GO_Central"/>
</dbReference>
<name>A0A7I4D519_PHYPA</name>
<feature type="domain" description="Ribosomal eL28/Mak16" evidence="6">
    <location>
        <begin position="6"/>
        <end position="118"/>
    </location>
</feature>
<dbReference type="FunCoup" id="A0A7I4D519">
    <property type="interactions" value="3916"/>
</dbReference>
<dbReference type="OrthoDB" id="10251342at2759"/>